<dbReference type="InterPro" id="IPR037018">
    <property type="entry name" value="GH65_N"/>
</dbReference>
<dbReference type="InterPro" id="IPR033432">
    <property type="entry name" value="GH94_catalytic"/>
</dbReference>
<dbReference type="RefSeq" id="WP_180680290.1">
    <property type="nucleotide sequence ID" value="NZ_JACCKA010000094.1"/>
</dbReference>
<evidence type="ECO:0000313" key="8">
    <source>
        <dbReference type="Proteomes" id="UP000578091"/>
    </source>
</evidence>
<dbReference type="GO" id="GO:0016757">
    <property type="term" value="F:glycosyltransferase activity"/>
    <property type="evidence" value="ECO:0007669"/>
    <property type="project" value="UniProtKB-KW"/>
</dbReference>
<evidence type="ECO:0000313" key="7">
    <source>
        <dbReference type="EMBL" id="NZA28526.1"/>
    </source>
</evidence>
<keyword evidence="3" id="KW-0472">Membrane</keyword>
<dbReference type="Pfam" id="PF17167">
    <property type="entry name" value="Glyco_hydro_94"/>
    <property type="match status" value="1"/>
</dbReference>
<keyword evidence="1" id="KW-0328">Glycosyltransferase</keyword>
<dbReference type="CDD" id="cd11753">
    <property type="entry name" value="GH94N_ChvB_NdvB_2_like"/>
    <property type="match status" value="1"/>
</dbReference>
<feature type="domain" description="Glycosyl hydrolase 94 catalytic" evidence="6">
    <location>
        <begin position="2411"/>
        <end position="2836"/>
    </location>
</feature>
<dbReference type="Pfam" id="PF10091">
    <property type="entry name" value="Glycoamylase"/>
    <property type="match status" value="1"/>
</dbReference>
<dbReference type="Gene3D" id="3.90.1200.10">
    <property type="match status" value="1"/>
</dbReference>
<dbReference type="GO" id="GO:0005975">
    <property type="term" value="P:carbohydrate metabolic process"/>
    <property type="evidence" value="ECO:0007669"/>
    <property type="project" value="InterPro"/>
</dbReference>
<dbReference type="Gene3D" id="2.60.420.10">
    <property type="entry name" value="Maltose phosphorylase, domain 3"/>
    <property type="match status" value="1"/>
</dbReference>
<comment type="caution">
    <text evidence="7">The sequence shown here is derived from an EMBL/GenBank/DDBJ whole genome shotgun (WGS) entry which is preliminary data.</text>
</comment>
<evidence type="ECO:0000259" key="5">
    <source>
        <dbReference type="Pfam" id="PF10091"/>
    </source>
</evidence>
<proteinExistence type="predicted"/>
<dbReference type="SUPFAM" id="SSF74650">
    <property type="entry name" value="Galactose mutarotase-like"/>
    <property type="match status" value="2"/>
</dbReference>
<organism evidence="7 8">
    <name type="scientific">Luteimonas salinisoli</name>
    <dbReference type="NCBI Taxonomy" id="2752307"/>
    <lineage>
        <taxon>Bacteria</taxon>
        <taxon>Pseudomonadati</taxon>
        <taxon>Pseudomonadota</taxon>
        <taxon>Gammaproteobacteria</taxon>
        <taxon>Lysobacterales</taxon>
        <taxon>Lysobacteraceae</taxon>
        <taxon>Luteimonas</taxon>
    </lineage>
</organism>
<dbReference type="GO" id="GO:0030246">
    <property type="term" value="F:carbohydrate binding"/>
    <property type="evidence" value="ECO:0007669"/>
    <property type="project" value="InterPro"/>
</dbReference>
<dbReference type="EMBL" id="JACCKA010000094">
    <property type="protein sequence ID" value="NZA28526.1"/>
    <property type="molecule type" value="Genomic_DNA"/>
</dbReference>
<feature type="transmembrane region" description="Helical" evidence="3">
    <location>
        <begin position="978"/>
        <end position="999"/>
    </location>
</feature>
<feature type="transmembrane region" description="Helical" evidence="3">
    <location>
        <begin position="455"/>
        <end position="480"/>
    </location>
</feature>
<dbReference type="Gene3D" id="2.70.98.40">
    <property type="entry name" value="Glycoside hydrolase, family 65, N-terminal domain"/>
    <property type="match status" value="2"/>
</dbReference>
<dbReference type="InterPro" id="IPR010383">
    <property type="entry name" value="Glyco_hydrolase_94_b-supersand"/>
</dbReference>
<feature type="transmembrane region" description="Helical" evidence="3">
    <location>
        <begin position="954"/>
        <end position="972"/>
    </location>
</feature>
<accession>A0A853JGM2</accession>
<dbReference type="InterPro" id="IPR008928">
    <property type="entry name" value="6-hairpin_glycosidase_sf"/>
</dbReference>
<feature type="domain" description="Glycosyl hydrolase 94 supersandwich" evidence="4">
    <location>
        <begin position="2126"/>
        <end position="2394"/>
    </location>
</feature>
<feature type="domain" description="Glycoamylase-like" evidence="5">
    <location>
        <begin position="1339"/>
        <end position="1537"/>
    </location>
</feature>
<dbReference type="Proteomes" id="UP000578091">
    <property type="component" value="Unassembled WGS sequence"/>
</dbReference>
<evidence type="ECO:0000256" key="2">
    <source>
        <dbReference type="ARBA" id="ARBA00022679"/>
    </source>
</evidence>
<dbReference type="Gene3D" id="1.50.10.10">
    <property type="match status" value="1"/>
</dbReference>
<evidence type="ECO:0000256" key="1">
    <source>
        <dbReference type="ARBA" id="ARBA00022676"/>
    </source>
</evidence>
<keyword evidence="8" id="KW-1185">Reference proteome</keyword>
<feature type="domain" description="Glycosyl hydrolase 94 supersandwich" evidence="4">
    <location>
        <begin position="1588"/>
        <end position="1867"/>
    </location>
</feature>
<dbReference type="InterPro" id="IPR012341">
    <property type="entry name" value="6hp_glycosidase-like_sf"/>
</dbReference>
<gene>
    <name evidence="7" type="ORF">H0E84_19310</name>
</gene>
<dbReference type="Pfam" id="PF06165">
    <property type="entry name" value="GH94_b-supersand"/>
    <property type="match status" value="2"/>
</dbReference>
<dbReference type="PANTHER" id="PTHR37469">
    <property type="entry name" value="CELLOBIONIC ACID PHOSPHORYLASE-RELATED"/>
    <property type="match status" value="1"/>
</dbReference>
<dbReference type="CDD" id="cd11756">
    <property type="entry name" value="GH94N_ChvB_NdvB_1_like"/>
    <property type="match status" value="1"/>
</dbReference>
<keyword evidence="2" id="KW-0808">Transferase</keyword>
<evidence type="ECO:0000259" key="6">
    <source>
        <dbReference type="Pfam" id="PF17167"/>
    </source>
</evidence>
<reference evidence="7 8" key="1">
    <citation type="submission" date="2020-07" db="EMBL/GenBank/DDBJ databases">
        <title>Luteimonas sp. SJ-92.</title>
        <authorList>
            <person name="Huang X.-X."/>
            <person name="Xu L."/>
            <person name="Sun J.-Q."/>
        </authorList>
    </citation>
    <scope>NUCLEOTIDE SEQUENCE [LARGE SCALE GENOMIC DNA]</scope>
    <source>
        <strain evidence="7 8">SJ-92</strain>
    </source>
</reference>
<protein>
    <submittedName>
        <fullName evidence="7">Cyclic beta 1-2 glucan synthetase</fullName>
    </submittedName>
</protein>
<dbReference type="InterPro" id="IPR037820">
    <property type="entry name" value="GH94N_NdvB"/>
</dbReference>
<dbReference type="SUPFAM" id="SSF48208">
    <property type="entry name" value="Six-hairpin glycosidases"/>
    <property type="match status" value="1"/>
</dbReference>
<name>A0A853JGM2_9GAMM</name>
<dbReference type="SMART" id="SM01068">
    <property type="entry name" value="CBM_X"/>
    <property type="match status" value="2"/>
</dbReference>
<dbReference type="Gene3D" id="1.50.10.140">
    <property type="match status" value="2"/>
</dbReference>
<feature type="transmembrane region" description="Helical" evidence="3">
    <location>
        <begin position="423"/>
        <end position="443"/>
    </location>
</feature>
<evidence type="ECO:0000259" key="4">
    <source>
        <dbReference type="Pfam" id="PF06165"/>
    </source>
</evidence>
<dbReference type="InterPro" id="IPR037824">
    <property type="entry name" value="GH94N_2_NdvB"/>
</dbReference>
<keyword evidence="3" id="KW-0812">Transmembrane</keyword>
<dbReference type="InterPro" id="IPR052047">
    <property type="entry name" value="GH94_Enzymes"/>
</dbReference>
<keyword evidence="3" id="KW-1133">Transmembrane helix</keyword>
<sequence length="2921" mass="321292">MSNARHLLGHWLRLRRRLWRLGRSASARPAAAEQPLRSPLFSAEQMEAHGRALARGHVLLAHPAPDQLLPRLRENHDLLDRANALLARMVQDEVRITPAGEWLLDNFYLIEEQVRTARRHLPRNYSRELPVLAHGSGPGVPRVYHLAMEAVAHGDGRIDAEAMTRFVAAYQSLAPLTIGELWAIPIMLRLAVIENLRRMAARVMHDGTERREAADWARLLNETAAHRPTDVVLVVADLARSQRAVTGAFVAELARGVQGRSVALAMPMNWIEQWVEHSGRTVEALVQAETQQQAADQVSVSNSIASLRLLATIDWREFVENLSVVERTLREDPHGTYALMDFATRDSYRHALERIARRSGIDEIAVARAILDLAREHARARDTRAHVGHYLVGDGHALACAAVSAMEGARAVRAPPATIPLPAYLLPIAAAVAFFASGLLSAFDGALPGGALPWLLAALAIVVFSELGIALTNWLATVLVPPRPLPRMDFSRGMPRATRTLVAVPSMIGTAAAVDSLIEGLEVRFLANRDPYLHFALLTDFLDADHELVPEEQAVLDHAVRQIDRLNARYAPEHGGRFFLLHRARRWNAGERSWIGPERKRGKLAALNRLLRGAAPEQDFMRTAGNLAMLGNVRYVITLDTDTRLPRDAAREFAATMAHPLNRPRFDERRRRVTRGYGILQPAIGSSMGPGRSTRYARLFGSEPGIDPYTRTVSDVYQDLFGEGSFVGKGIYDVDAFEYALADRFPDNSILSHDLLEGCYARAGLVSDVQLFEDPPARYAADVKRRHRWIRGDWQLLPWLLPWVPRASGGFERNPLSWLSRGKLLDNLRRSLVPAAATALLVTGWALLPAPLAWTAWLLGLWLLPVLIPAARNVLARPPDMALEPHLLQVGRAAARQLQAALVNLACLPYEAWFSLDAAARSLWRMTLSRRRLLQWSPSSEVERNLDRDALGELRSMWVAPAFAAVVTLLLIRLNPGALWVAAPLLAWWAAAPLLMTWLGRTPPPRRARLSASQLDFLGRLARRTWAFFEVHVRAEDHWLPPDNVQEHPVAAIAHRTSPTNIGLSMLANLAAWDFGYLQAEAVMERTRLTLGTLDALARHRGHFYNWYDTRTLQPLPPRYISTVDSGNLAGHLLTLRQGLLGLLDAPLLAPATFDGLADTLGVLREQERPVAGDGTDGLDALLDAFQAQLAALRASPPADAAAASSALVGLGLQAEAIAAAWPHPADEGAEEGALVPDWPQALLRACRAACAALDAFAPWPWMAGDAAAGGIPTLRQLRDRSSDPLARVRAGDRILELEALAHRVGQYALMEYGFLYDRSRHLLAIGYDVEERRLDNGYYDLLASEARLGSFVAIAQGQLPKDTWFALGRLLTEVDGRAALLSWSGSMFEYLMPQLVMPSYPDTLLAQTSRHAVEAQIGYGRQRGVPWGISECGYNTVDARMNYQYRAFGVPGLGLKRGLAQDLVIAPYASMMALMVAPEEASQNLQRLAGLGFGGEFGLYEAIDYTPARVPRGQDHAVVRSFMAHHQGMGLLSMAYLLRGRPMQKRFAADPQFQATLLLLQERVPHTGVFHPHEAEAGARVVVETSETRLRVFRNPDTSRPAVQMLSNGRFHGLFTAAGGGGIRLRDMAVTRWREDATRDHWGSFCYLRDVGSGGFWSAAHQPTCVPVKHYEAIFSDAKAEYRGRRLGFDTHMEIAISAEDDIELRRLRVSNRSRRARTIEITTYAEVVLAPAAADEAHPAFGNLFVQTELLAGKQALLATRRPRSHADATPWMFHLAAVHDADIAAISYETDRARFIGRGNTVRAPAALASLEELSGTVGSVLDPIVAIRCRIELAPGQTAIVDLVTGVAGERDGCTALIDKYRDRRLADRVFDLAWTHSQVVRRQINASQADAQLYERLAGLIVYAHPLLRADSAVLLQNRRGQSGLWGHSISGDLPIVLVRIADSANIALVRQMVQAHAYWRLKGLNVDLVIWNEDNAGYRQELQERILGLVSTGPEGGMLDRPGGVFVRMAQQIQQEDRILLQAAARVIVGDEHGTLEAQVGRSIPPQRAPPLLHPAGTVAETARSARAAVAAASAPSPQAPMPPWPSLVATDDDDPWPFDPAADAVMLDNGTGAFSADGREYLIALPAGAATPAPWCNVLANDRFGTVLSESAAGYTWAGNAHGFRLTPWHNDPVADTGGEALYLRDEESGLVWSPQPLPCRGGGEYRTRHGFGYSVYSHVEDGIASELWVYVAPRDAIKFSVLRLRNLSGRERRLSATAYVEWVLGDLRRNSLLHIVSAVDEASGALTARNPYSPESGGRVAFLDADTGTGKRAFTADRTEFIGRNGSLAAPAALRNASLSGRLGAALDPCAALQVPVTLAPGQASETIFRLGAGDDADDASRLALRSRGARVAHEALAEVRRHWERILGTVQVETPEPELDVLANGWLLYQTLGCRHLARSGYYQSGGAFGFRDQLQDTMATVHVAPETTRAHLLASAAHQFPQGDVLHWWHPPGDRGVRTRCSDDYLWLPLAVCRYLEATGDTGVLDEHAPYIEGRLVSPDEESYYDLPVPSRLREPLYTHCVRALRRGMRLRGERGLPLIGTGDWNDGMNRVGDAGRGESVWLGFFLATALQRFAAVAHARGDDAFAKECAAARGELARNLDAHAWDGDWYRRAWFDDGTPLGSAQNEECRIDSISQSWAVLSGVADPARARQAMDALDRHLVRREAGLVQLLDPPFDRIVQDPGYIRGYVPGVRENGGQYTHAAVWAAMAFARLGDGERAWELARMINPVGHARDAEAVERYKVEPYVMAADVYGVAPHVGRGGWTWYTGSAGWMYRLLTESLLGLERRGDALRLAPCVPAGWRGYRLSYRFGRSLYRIEVVCVDAPAAGHAAATARLLLDGAEQPSTWIALLDDGAEHRAELHWPRPRQ</sequence>
<dbReference type="InterPro" id="IPR011013">
    <property type="entry name" value="Gal_mutarotase_sf_dom"/>
</dbReference>
<evidence type="ECO:0000256" key="3">
    <source>
        <dbReference type="SAM" id="Phobius"/>
    </source>
</evidence>
<dbReference type="PANTHER" id="PTHR37469:SF2">
    <property type="entry name" value="CELLOBIONIC ACID PHOSPHORYLASE"/>
    <property type="match status" value="1"/>
</dbReference>
<dbReference type="InterPro" id="IPR019282">
    <property type="entry name" value="Glycoamylase-like_cons_dom"/>
</dbReference>